<dbReference type="PANTHER" id="PTHR30535">
    <property type="entry name" value="VITAMIN B12-BINDING PROTEIN"/>
    <property type="match status" value="1"/>
</dbReference>
<dbReference type="Gene3D" id="3.40.50.1980">
    <property type="entry name" value="Nitrogenase molybdenum iron protein domain"/>
    <property type="match status" value="2"/>
</dbReference>
<name>A0A9X2XBM6_9HYPH</name>
<dbReference type="GO" id="GO:0071281">
    <property type="term" value="P:cellular response to iron ion"/>
    <property type="evidence" value="ECO:0007669"/>
    <property type="project" value="TreeGrafter"/>
</dbReference>
<comment type="caution">
    <text evidence="2">The sequence shown here is derived from an EMBL/GenBank/DDBJ whole genome shotgun (WGS) entry which is preliminary data.</text>
</comment>
<dbReference type="AlphaFoldDB" id="A0A9X2XBM6"/>
<evidence type="ECO:0000313" key="3">
    <source>
        <dbReference type="Proteomes" id="UP001149009"/>
    </source>
</evidence>
<accession>A0A9X2XBM6</accession>
<feature type="domain" description="Fe/B12 periplasmic-binding" evidence="1">
    <location>
        <begin position="1"/>
        <end position="252"/>
    </location>
</feature>
<proteinExistence type="predicted"/>
<organism evidence="2 3">
    <name type="scientific">Chelativorans petroleitrophicus</name>
    <dbReference type="NCBI Taxonomy" id="2975484"/>
    <lineage>
        <taxon>Bacteria</taxon>
        <taxon>Pseudomonadati</taxon>
        <taxon>Pseudomonadota</taxon>
        <taxon>Alphaproteobacteria</taxon>
        <taxon>Hyphomicrobiales</taxon>
        <taxon>Phyllobacteriaceae</taxon>
        <taxon>Chelativorans</taxon>
    </lineage>
</organism>
<evidence type="ECO:0000313" key="2">
    <source>
        <dbReference type="EMBL" id="MCT8991260.1"/>
    </source>
</evidence>
<dbReference type="RefSeq" id="WP_261516174.1">
    <property type="nucleotide sequence ID" value="NZ_JAODNV010000013.1"/>
</dbReference>
<dbReference type="SUPFAM" id="SSF53807">
    <property type="entry name" value="Helical backbone' metal receptor"/>
    <property type="match status" value="1"/>
</dbReference>
<dbReference type="PANTHER" id="PTHR30535:SF34">
    <property type="entry name" value="MOLYBDATE-BINDING PROTEIN MOLA"/>
    <property type="match status" value="1"/>
</dbReference>
<dbReference type="InterPro" id="IPR050902">
    <property type="entry name" value="ABC_Transporter_SBP"/>
</dbReference>
<protein>
    <submittedName>
        <fullName evidence="2">ABC transporter substrate-binding protein</fullName>
    </submittedName>
</protein>
<dbReference type="PROSITE" id="PS50983">
    <property type="entry name" value="FE_B12_PBP"/>
    <property type="match status" value="1"/>
</dbReference>
<reference evidence="2" key="1">
    <citation type="submission" date="2022-08" db="EMBL/GenBank/DDBJ databases">
        <title>Chelativorans sichuanense sp. nov., a paraffin oil-degrading bacterium isolated from a mixture of oil-based drill cuttings and paddy soil.</title>
        <authorList>
            <person name="Yu J."/>
            <person name="Liu H."/>
            <person name="Chen Q."/>
        </authorList>
    </citation>
    <scope>NUCLEOTIDE SEQUENCE</scope>
    <source>
        <strain evidence="2">SCAU 2101</strain>
    </source>
</reference>
<keyword evidence="3" id="KW-1185">Reference proteome</keyword>
<dbReference type="InterPro" id="IPR002491">
    <property type="entry name" value="ABC_transptr_periplasmic_BD"/>
</dbReference>
<sequence length="255" mass="26861">MSLNLCTDQLAMALAAPGQLISVSFLARDPGLSPMHEEARAYPVNRGLAEEVFLARPDLVVTGTYSLHNTTGLLKRLGFRVEEFGFVQTVGTIPGEIRRMGALLGRERQAEAIADRFETELARIEAEQCDVRPMALAYDQNGVALGAGTLADSVLAAAGFRNMAAEEGLQGMAPFPVESVVSGRPDVIITSSGDGEAPSLGAFVPRHPAILALKGARIGAFVPPGAWSCGGPAVIDAVKALARLRQEIAPCEVAR</sequence>
<dbReference type="EMBL" id="JAODNV010000013">
    <property type="protein sequence ID" value="MCT8991260.1"/>
    <property type="molecule type" value="Genomic_DNA"/>
</dbReference>
<dbReference type="Proteomes" id="UP001149009">
    <property type="component" value="Unassembled WGS sequence"/>
</dbReference>
<gene>
    <name evidence="2" type="ORF">NYR54_13320</name>
</gene>
<dbReference type="Pfam" id="PF01497">
    <property type="entry name" value="Peripla_BP_2"/>
    <property type="match status" value="1"/>
</dbReference>
<evidence type="ECO:0000259" key="1">
    <source>
        <dbReference type="PROSITE" id="PS50983"/>
    </source>
</evidence>